<keyword evidence="4" id="KW-1185">Reference proteome</keyword>
<organism evidence="3 4">
    <name type="scientific">Claviceps humidiphila</name>
    <dbReference type="NCBI Taxonomy" id="1294629"/>
    <lineage>
        <taxon>Eukaryota</taxon>
        <taxon>Fungi</taxon>
        <taxon>Dikarya</taxon>
        <taxon>Ascomycota</taxon>
        <taxon>Pezizomycotina</taxon>
        <taxon>Sordariomycetes</taxon>
        <taxon>Hypocreomycetidae</taxon>
        <taxon>Hypocreales</taxon>
        <taxon>Clavicipitaceae</taxon>
        <taxon>Claviceps</taxon>
    </lineage>
</organism>
<dbReference type="PANTHER" id="PTHR33387:SF3">
    <property type="entry name" value="DUF985 DOMAIN-CONTAINING PROTEIN"/>
    <property type="match status" value="1"/>
</dbReference>
<dbReference type="InterPro" id="IPR009327">
    <property type="entry name" value="Cupin_DUF985"/>
</dbReference>
<dbReference type="InterPro" id="IPR039935">
    <property type="entry name" value="YML079W-like"/>
</dbReference>
<accession>A0A9P7PSR4</accession>
<keyword evidence="1" id="KW-0732">Signal</keyword>
<sequence>MLFHLYLALLFASAIPSSALRAKASAFMGFNYKSSGLGNVTSVQSNNTSNNTSTNCNSNATSTPMYPYFGHTADQVIKYLNLTPAAFGGYFRQTFQDSDKVPGSERSISALTYYLIRGEDGYTKWQSFNAPEVWHYYAGAPLVLVQEKRYEVNTTKNKISVLGPDLFGEPKQEPQVVIPRLWWKQARSAGNWTLVGTTGE</sequence>
<dbReference type="InterPro" id="IPR014710">
    <property type="entry name" value="RmlC-like_jellyroll"/>
</dbReference>
<evidence type="ECO:0000313" key="3">
    <source>
        <dbReference type="EMBL" id="KAG6104736.1"/>
    </source>
</evidence>
<feature type="signal peptide" evidence="1">
    <location>
        <begin position="1"/>
        <end position="19"/>
    </location>
</feature>
<evidence type="ECO:0000259" key="2">
    <source>
        <dbReference type="Pfam" id="PF06172"/>
    </source>
</evidence>
<name>A0A9P7PSR4_9HYPO</name>
<dbReference type="SUPFAM" id="SSF51182">
    <property type="entry name" value="RmlC-like cupins"/>
    <property type="match status" value="1"/>
</dbReference>
<dbReference type="PANTHER" id="PTHR33387">
    <property type="entry name" value="RMLC-LIKE JELLY ROLL FOLD PROTEIN"/>
    <property type="match status" value="1"/>
</dbReference>
<proteinExistence type="predicted"/>
<gene>
    <name evidence="3" type="ORF">E4U13_008256</name>
</gene>
<dbReference type="Pfam" id="PF06172">
    <property type="entry name" value="Cupin_5"/>
    <property type="match status" value="1"/>
</dbReference>
<protein>
    <recommendedName>
        <fullName evidence="2">DUF985 domain-containing protein</fullName>
    </recommendedName>
</protein>
<dbReference type="InterPro" id="IPR011051">
    <property type="entry name" value="RmlC_Cupin_sf"/>
</dbReference>
<feature type="domain" description="DUF985" evidence="2">
    <location>
        <begin position="75"/>
        <end position="198"/>
    </location>
</feature>
<dbReference type="Gene3D" id="2.60.120.10">
    <property type="entry name" value="Jelly Rolls"/>
    <property type="match status" value="1"/>
</dbReference>
<comment type="caution">
    <text evidence="3">The sequence shown here is derived from an EMBL/GenBank/DDBJ whole genome shotgun (WGS) entry which is preliminary data.</text>
</comment>
<feature type="chain" id="PRO_5040123505" description="DUF985 domain-containing protein" evidence="1">
    <location>
        <begin position="20"/>
        <end position="200"/>
    </location>
</feature>
<dbReference type="AlphaFoldDB" id="A0A9P7PSR4"/>
<reference evidence="3 4" key="1">
    <citation type="journal article" date="2020" name="bioRxiv">
        <title>Whole genome comparisons of ergot fungi reveals the divergence and evolution of species within the genus Claviceps are the result of varying mechanisms driving genome evolution and host range expansion.</title>
        <authorList>
            <person name="Wyka S.A."/>
            <person name="Mondo S.J."/>
            <person name="Liu M."/>
            <person name="Dettman J."/>
            <person name="Nalam V."/>
            <person name="Broders K.D."/>
        </authorList>
    </citation>
    <scope>NUCLEOTIDE SEQUENCE [LARGE SCALE GENOMIC DNA]</scope>
    <source>
        <strain evidence="3 4">LM576</strain>
    </source>
</reference>
<evidence type="ECO:0000313" key="4">
    <source>
        <dbReference type="Proteomes" id="UP000732380"/>
    </source>
</evidence>
<evidence type="ECO:0000256" key="1">
    <source>
        <dbReference type="SAM" id="SignalP"/>
    </source>
</evidence>
<dbReference type="Proteomes" id="UP000732380">
    <property type="component" value="Unassembled WGS sequence"/>
</dbReference>
<dbReference type="EMBL" id="SRQM01000930">
    <property type="protein sequence ID" value="KAG6104736.1"/>
    <property type="molecule type" value="Genomic_DNA"/>
</dbReference>